<dbReference type="InterPro" id="IPR036280">
    <property type="entry name" value="Multihaem_cyt_sf"/>
</dbReference>
<evidence type="ECO:0000313" key="1">
    <source>
        <dbReference type="EMBL" id="CBK42343.1"/>
    </source>
</evidence>
<dbReference type="AlphaFoldDB" id="D8PGF6"/>
<proteinExistence type="predicted"/>
<evidence type="ECO:0000313" key="2">
    <source>
        <dbReference type="Proteomes" id="UP000001660"/>
    </source>
</evidence>
<keyword evidence="2" id="KW-1185">Reference proteome</keyword>
<dbReference type="Gene3D" id="1.10.1130.20">
    <property type="match status" value="1"/>
</dbReference>
<dbReference type="OrthoDB" id="9799493at2"/>
<dbReference type="Proteomes" id="UP000001660">
    <property type="component" value="Chromosome"/>
</dbReference>
<gene>
    <name evidence="1" type="ORF">NIDE2637</name>
</gene>
<protein>
    <submittedName>
        <fullName evidence="1">Uncharacterized protein</fullName>
    </submittedName>
</protein>
<dbReference type="KEGG" id="nde:NIDE2637"/>
<sequence length="80" mass="8726">MTFRKVDIIFVVLALLVVGGVALLPSPRDRNPKVPANSAHQAVTMEKDCLACHVPTGARPLPVQHPKRQDCLHCHARVQG</sequence>
<dbReference type="SUPFAM" id="SSF48695">
    <property type="entry name" value="Multiheme cytochromes"/>
    <property type="match status" value="1"/>
</dbReference>
<dbReference type="EMBL" id="FP929003">
    <property type="protein sequence ID" value="CBK42343.1"/>
    <property type="molecule type" value="Genomic_DNA"/>
</dbReference>
<organism evidence="1 2">
    <name type="scientific">Nitrospira defluvii</name>
    <dbReference type="NCBI Taxonomy" id="330214"/>
    <lineage>
        <taxon>Bacteria</taxon>
        <taxon>Pseudomonadati</taxon>
        <taxon>Nitrospirota</taxon>
        <taxon>Nitrospiria</taxon>
        <taxon>Nitrospirales</taxon>
        <taxon>Nitrospiraceae</taxon>
        <taxon>Nitrospira</taxon>
    </lineage>
</organism>
<accession>D8PGF6</accession>
<dbReference type="HOGENOM" id="CLU_189784_0_0_0"/>
<name>D8PGF6_9BACT</name>
<reference evidence="1 2" key="1">
    <citation type="journal article" date="2010" name="Proc. Natl. Acad. Sci. U.S.A.">
        <title>A Nitrospira metagenome illuminates the physiology and evolution of globally important nitrite-oxidizing bacteria.</title>
        <authorList>
            <person name="Lucker S."/>
            <person name="Wagner M."/>
            <person name="Maixner F."/>
            <person name="Pelletier E."/>
            <person name="Koch H."/>
            <person name="Vacherie B."/>
            <person name="Rattei T."/>
            <person name="Sinninghe Damste J."/>
            <person name="Spieck E."/>
            <person name="Le Paslier D."/>
            <person name="Daims H."/>
        </authorList>
    </citation>
    <scope>NUCLEOTIDE SEQUENCE [LARGE SCALE GENOMIC DNA]</scope>
</reference>
<dbReference type="STRING" id="330214.NIDE2637"/>